<sequence>MLLLKKLERAAKWRLHHDIHDVFVQIASRRVYQRVDDENRTCHNIAVCRAGVDDVARPIAIVVCLHTTIYQEFDSHTTLTIAGSSCVLEREIAGVEPETVDSCLETILVADRLAVIAAGSRFLCYADGVGRSFWPDSVAHLARDGVLLSVVGSWWLAFSYASVCDVGVKVDDVSDPS</sequence>
<proteinExistence type="predicted"/>
<reference evidence="1" key="2">
    <citation type="submission" date="2022-06" db="UniProtKB">
        <authorList>
            <consortium name="EnsemblMetazoa"/>
        </authorList>
    </citation>
    <scope>IDENTIFICATION</scope>
    <source>
        <strain evidence="1">DF5081</strain>
    </source>
</reference>
<dbReference type="Proteomes" id="UP000005237">
    <property type="component" value="Unassembled WGS sequence"/>
</dbReference>
<protein>
    <recommendedName>
        <fullName evidence="3">Protein phosphatase</fullName>
    </recommendedName>
</protein>
<evidence type="ECO:0000313" key="1">
    <source>
        <dbReference type="EnsemblMetazoa" id="CJA38828.1"/>
    </source>
</evidence>
<accession>A0A8R1ILN6</accession>
<organism evidence="1 2">
    <name type="scientific">Caenorhabditis japonica</name>
    <dbReference type="NCBI Taxonomy" id="281687"/>
    <lineage>
        <taxon>Eukaryota</taxon>
        <taxon>Metazoa</taxon>
        <taxon>Ecdysozoa</taxon>
        <taxon>Nematoda</taxon>
        <taxon>Chromadorea</taxon>
        <taxon>Rhabditida</taxon>
        <taxon>Rhabditina</taxon>
        <taxon>Rhabditomorpha</taxon>
        <taxon>Rhabditoidea</taxon>
        <taxon>Rhabditidae</taxon>
        <taxon>Peloderinae</taxon>
        <taxon>Caenorhabditis</taxon>
    </lineage>
</organism>
<evidence type="ECO:0008006" key="3">
    <source>
        <dbReference type="Google" id="ProtNLM"/>
    </source>
</evidence>
<dbReference type="EnsemblMetazoa" id="CJA38828.1">
    <property type="protein sequence ID" value="CJA38828.1"/>
    <property type="gene ID" value="WBGene00214675"/>
</dbReference>
<keyword evidence="2" id="KW-1185">Reference proteome</keyword>
<evidence type="ECO:0000313" key="2">
    <source>
        <dbReference type="Proteomes" id="UP000005237"/>
    </source>
</evidence>
<reference evidence="2" key="1">
    <citation type="submission" date="2010-08" db="EMBL/GenBank/DDBJ databases">
        <authorList>
            <consortium name="Caenorhabditis japonica Sequencing Consortium"/>
            <person name="Wilson R.K."/>
        </authorList>
    </citation>
    <scope>NUCLEOTIDE SEQUENCE [LARGE SCALE GENOMIC DNA]</scope>
    <source>
        <strain evidence="2">DF5081</strain>
    </source>
</reference>
<name>A0A8R1ILN6_CAEJA</name>